<comment type="similarity">
    <text evidence="1">Belongs to the NAD(P)H dehydrogenase (quinone) family.</text>
</comment>
<dbReference type="Gene3D" id="3.40.50.360">
    <property type="match status" value="1"/>
</dbReference>
<accession>A0A6J4KCV8</accession>
<evidence type="ECO:0000313" key="4">
    <source>
        <dbReference type="EMBL" id="CAA9302115.1"/>
    </source>
</evidence>
<name>A0A6J4KCV8_9CYAN</name>
<dbReference type="AlphaFoldDB" id="A0A6J4KCV8"/>
<evidence type="ECO:0000256" key="1">
    <source>
        <dbReference type="ARBA" id="ARBA00006252"/>
    </source>
</evidence>
<dbReference type="FunFam" id="3.40.50.360:FF:000054">
    <property type="entry name" value="NAD(P)H dehydrogenase, quinone 1"/>
    <property type="match status" value="1"/>
</dbReference>
<keyword evidence="2" id="KW-0560">Oxidoreductase</keyword>
<feature type="domain" description="Flavodoxin-like fold" evidence="3">
    <location>
        <begin position="1"/>
        <end position="135"/>
    </location>
</feature>
<reference evidence="4" key="1">
    <citation type="submission" date="2020-02" db="EMBL/GenBank/DDBJ databases">
        <authorList>
            <person name="Meier V. D."/>
        </authorList>
    </citation>
    <scope>NUCLEOTIDE SEQUENCE</scope>
    <source>
        <strain evidence="4">AVDCRST_MAG94</strain>
    </source>
</reference>
<gene>
    <name evidence="4" type="ORF">AVDCRST_MAG94-429</name>
</gene>
<proteinExistence type="inferred from homology"/>
<dbReference type="Pfam" id="PF02525">
    <property type="entry name" value="Flavodoxin_2"/>
    <property type="match status" value="1"/>
</dbReference>
<protein>
    <submittedName>
        <fullName evidence="4">NAD(P)H oxidoreductase YrkL @ Putative NADPH-quinone reductase (Modulator of drug activity B) @ Flavodoxin 2</fullName>
    </submittedName>
</protein>
<dbReference type="InterPro" id="IPR029039">
    <property type="entry name" value="Flavoprotein-like_sf"/>
</dbReference>
<dbReference type="GO" id="GO:0005829">
    <property type="term" value="C:cytosol"/>
    <property type="evidence" value="ECO:0007669"/>
    <property type="project" value="TreeGrafter"/>
</dbReference>
<evidence type="ECO:0000259" key="3">
    <source>
        <dbReference type="Pfam" id="PF02525"/>
    </source>
</evidence>
<dbReference type="EMBL" id="CADCTY010000147">
    <property type="protein sequence ID" value="CAA9302115.1"/>
    <property type="molecule type" value="Genomic_DNA"/>
</dbReference>
<organism evidence="4">
    <name type="scientific">uncultured Leptolyngbya sp</name>
    <dbReference type="NCBI Taxonomy" id="332963"/>
    <lineage>
        <taxon>Bacteria</taxon>
        <taxon>Bacillati</taxon>
        <taxon>Cyanobacteriota</taxon>
        <taxon>Cyanophyceae</taxon>
        <taxon>Leptolyngbyales</taxon>
        <taxon>Leptolyngbyaceae</taxon>
        <taxon>Leptolyngbya group</taxon>
        <taxon>Leptolyngbya</taxon>
        <taxon>environmental samples</taxon>
    </lineage>
</organism>
<dbReference type="InterPro" id="IPR051545">
    <property type="entry name" value="NAD(P)H_dehydrogenase_qn"/>
</dbReference>
<dbReference type="PANTHER" id="PTHR10204:SF34">
    <property type="entry name" value="NAD(P)H DEHYDROGENASE [QUINONE] 1 ISOFORM 1"/>
    <property type="match status" value="1"/>
</dbReference>
<dbReference type="InterPro" id="IPR003680">
    <property type="entry name" value="Flavodoxin_fold"/>
</dbReference>
<dbReference type="SUPFAM" id="SSF52218">
    <property type="entry name" value="Flavoproteins"/>
    <property type="match status" value="1"/>
</dbReference>
<dbReference type="GO" id="GO:0003955">
    <property type="term" value="F:NAD(P)H dehydrogenase (quinone) activity"/>
    <property type="evidence" value="ECO:0007669"/>
    <property type="project" value="TreeGrafter"/>
</dbReference>
<evidence type="ECO:0000256" key="2">
    <source>
        <dbReference type="ARBA" id="ARBA00023002"/>
    </source>
</evidence>
<dbReference type="PANTHER" id="PTHR10204">
    <property type="entry name" value="NAD P H OXIDOREDUCTASE-RELATED"/>
    <property type="match status" value="1"/>
</dbReference>
<sequence length="159" mass="18376">MNVLIVYAHHEPKSFNGALKDIAVAVLTEVGHQVKVSDLYAMNFKAIADRADFKEMLEPDYLKYGIEQRHAYENDALADDIKAEQEKLRWADLLILQFPTYWFSVPAILKGWVDRVFTTGFAYSKGMSYDTGGLERQASNAFVHYWRSVRYLCPQRSSW</sequence>